<keyword evidence="3" id="KW-1133">Transmembrane helix</keyword>
<dbReference type="PANTHER" id="PTHR19957">
    <property type="entry name" value="SYNTAXIN"/>
    <property type="match status" value="1"/>
</dbReference>
<dbReference type="GO" id="GO:0005484">
    <property type="term" value="F:SNAP receptor activity"/>
    <property type="evidence" value="ECO:0007669"/>
    <property type="project" value="TreeGrafter"/>
</dbReference>
<evidence type="ECO:0000256" key="2">
    <source>
        <dbReference type="SAM" id="Coils"/>
    </source>
</evidence>
<dbReference type="GO" id="GO:0006886">
    <property type="term" value="P:intracellular protein transport"/>
    <property type="evidence" value="ECO:0007669"/>
    <property type="project" value="TreeGrafter"/>
</dbReference>
<reference evidence="5" key="1">
    <citation type="submission" date="2021-01" db="EMBL/GenBank/DDBJ databases">
        <authorList>
            <consortium name="Genoscope - CEA"/>
            <person name="William W."/>
        </authorList>
    </citation>
    <scope>NUCLEOTIDE SEQUENCE</scope>
</reference>
<dbReference type="Pfam" id="PF05739">
    <property type="entry name" value="SNARE"/>
    <property type="match status" value="1"/>
</dbReference>
<dbReference type="GO" id="GO:0012505">
    <property type="term" value="C:endomembrane system"/>
    <property type="evidence" value="ECO:0007669"/>
    <property type="project" value="TreeGrafter"/>
</dbReference>
<gene>
    <name evidence="5" type="ORF">PSON_ATCC_30995.1.T0270246</name>
</gene>
<feature type="coiled-coil region" evidence="2">
    <location>
        <begin position="80"/>
        <end position="107"/>
    </location>
</feature>
<dbReference type="InterPro" id="IPR045242">
    <property type="entry name" value="Syntaxin"/>
</dbReference>
<dbReference type="PANTHER" id="PTHR19957:SF307">
    <property type="entry name" value="PROTEIN SSO1-RELATED"/>
    <property type="match status" value="1"/>
</dbReference>
<evidence type="ECO:0000313" key="5">
    <source>
        <dbReference type="EMBL" id="CAD8070936.1"/>
    </source>
</evidence>
<dbReference type="GO" id="GO:0006906">
    <property type="term" value="P:vesicle fusion"/>
    <property type="evidence" value="ECO:0007669"/>
    <property type="project" value="TreeGrafter"/>
</dbReference>
<dbReference type="GO" id="GO:0005886">
    <property type="term" value="C:plasma membrane"/>
    <property type="evidence" value="ECO:0007669"/>
    <property type="project" value="TreeGrafter"/>
</dbReference>
<protein>
    <recommendedName>
        <fullName evidence="4">t-SNARE coiled-coil homology domain-containing protein</fullName>
    </recommendedName>
</protein>
<dbReference type="CDD" id="cd15848">
    <property type="entry name" value="SNARE_syntaxin1-like"/>
    <property type="match status" value="1"/>
</dbReference>
<sequence length="297" mass="34267">MNDLYYQLKETAQQNGITVELIASNRQSIAEMMPDFQKKSQLIKMKLQIIRNNNEEIGRLTEVIQTAASTQKEKESMKKVDQLQGQINKNTSEIKKLFDEIDKLVKEGDPDEPETRAMIYNQKAIQQEVGLILQAGQNTIFNYNKTIQKKMKRQLEILEPNLTEQQKTEIIQDPQGLEKMVMKETLGQPSLQLVYRVQDIQNKYQDIQKLEKSTQYCFQMLSEIAFLVNQQGEQIESIEQNLNKAKNYIVKGEKKLAEEQKIHKKSRKKMCCIILIGLIAIGIITTPIVLKFVKSSG</sequence>
<feature type="coiled-coil region" evidence="2">
    <location>
        <begin position="228"/>
        <end position="255"/>
    </location>
</feature>
<keyword evidence="6" id="KW-1185">Reference proteome</keyword>
<dbReference type="EMBL" id="CAJJDN010000027">
    <property type="protein sequence ID" value="CAD8070936.1"/>
    <property type="molecule type" value="Genomic_DNA"/>
</dbReference>
<dbReference type="Proteomes" id="UP000692954">
    <property type="component" value="Unassembled WGS sequence"/>
</dbReference>
<keyword evidence="2" id="KW-0175">Coiled coil</keyword>
<dbReference type="InterPro" id="IPR000727">
    <property type="entry name" value="T_SNARE_dom"/>
</dbReference>
<dbReference type="GO" id="GO:0006887">
    <property type="term" value="P:exocytosis"/>
    <property type="evidence" value="ECO:0007669"/>
    <property type="project" value="TreeGrafter"/>
</dbReference>
<feature type="domain" description="T-SNARE coiled-coil homology" evidence="4">
    <location>
        <begin position="197"/>
        <end position="259"/>
    </location>
</feature>
<evidence type="ECO:0000259" key="4">
    <source>
        <dbReference type="PROSITE" id="PS50192"/>
    </source>
</evidence>
<dbReference type="OrthoDB" id="10255013at2759"/>
<name>A0A8S1M2P5_9CILI</name>
<keyword evidence="3" id="KW-0472">Membrane</keyword>
<dbReference type="GO" id="GO:0031201">
    <property type="term" value="C:SNARE complex"/>
    <property type="evidence" value="ECO:0007669"/>
    <property type="project" value="TreeGrafter"/>
</dbReference>
<evidence type="ECO:0000256" key="3">
    <source>
        <dbReference type="SAM" id="Phobius"/>
    </source>
</evidence>
<comment type="subcellular location">
    <subcellularLocation>
        <location evidence="1">Membrane</location>
        <topology evidence="1">Single-pass type IV membrane protein</topology>
    </subcellularLocation>
</comment>
<dbReference type="GO" id="GO:0000149">
    <property type="term" value="F:SNARE binding"/>
    <property type="evidence" value="ECO:0007669"/>
    <property type="project" value="TreeGrafter"/>
</dbReference>
<comment type="caution">
    <text evidence="5">The sequence shown here is derived from an EMBL/GenBank/DDBJ whole genome shotgun (WGS) entry which is preliminary data.</text>
</comment>
<dbReference type="GO" id="GO:0048278">
    <property type="term" value="P:vesicle docking"/>
    <property type="evidence" value="ECO:0007669"/>
    <property type="project" value="TreeGrafter"/>
</dbReference>
<organism evidence="5 6">
    <name type="scientific">Paramecium sonneborni</name>
    <dbReference type="NCBI Taxonomy" id="65129"/>
    <lineage>
        <taxon>Eukaryota</taxon>
        <taxon>Sar</taxon>
        <taxon>Alveolata</taxon>
        <taxon>Ciliophora</taxon>
        <taxon>Intramacronucleata</taxon>
        <taxon>Oligohymenophorea</taxon>
        <taxon>Peniculida</taxon>
        <taxon>Parameciidae</taxon>
        <taxon>Paramecium</taxon>
    </lineage>
</organism>
<feature type="transmembrane region" description="Helical" evidence="3">
    <location>
        <begin position="270"/>
        <end position="290"/>
    </location>
</feature>
<dbReference type="AlphaFoldDB" id="A0A8S1M2P5"/>
<evidence type="ECO:0000256" key="1">
    <source>
        <dbReference type="ARBA" id="ARBA00004211"/>
    </source>
</evidence>
<keyword evidence="3" id="KW-0812">Transmembrane</keyword>
<evidence type="ECO:0000313" key="6">
    <source>
        <dbReference type="Proteomes" id="UP000692954"/>
    </source>
</evidence>
<dbReference type="PROSITE" id="PS50192">
    <property type="entry name" value="T_SNARE"/>
    <property type="match status" value="1"/>
</dbReference>
<proteinExistence type="predicted"/>
<accession>A0A8S1M2P5</accession>